<dbReference type="GO" id="GO:0008428">
    <property type="term" value="F:ribonuclease inhibitor activity"/>
    <property type="evidence" value="ECO:0007669"/>
    <property type="project" value="InterPro"/>
</dbReference>
<evidence type="ECO:0000256" key="5">
    <source>
        <dbReference type="ARBA" id="ARBA00022723"/>
    </source>
</evidence>
<evidence type="ECO:0000256" key="9">
    <source>
        <dbReference type="PIRSR" id="PIRSR605493-1"/>
    </source>
</evidence>
<accession>A0A975GW99</accession>
<dbReference type="SUPFAM" id="SSF89562">
    <property type="entry name" value="RraA-like"/>
    <property type="match status" value="1"/>
</dbReference>
<keyword evidence="5 9" id="KW-0479">Metal-binding</keyword>
<evidence type="ECO:0000256" key="1">
    <source>
        <dbReference type="ARBA" id="ARBA00001342"/>
    </source>
</evidence>
<protein>
    <recommendedName>
        <fullName evidence="10">4-hydroxy-4-methyl-2-oxoglutarate aldolase</fullName>
        <shortName evidence="10">HMG aldolase</shortName>
        <ecNumber evidence="10">4.1.1.112</ecNumber>
        <ecNumber evidence="10">4.1.3.17</ecNumber>
    </recommendedName>
    <alternativeName>
        <fullName evidence="10">Oxaloacetate decarboxylase</fullName>
    </alternativeName>
</protein>
<comment type="function">
    <text evidence="7 10">Catalyzes the aldol cleavage of 4-hydroxy-4-methyl-2-oxoglutarate (HMG) into 2 molecules of pyruvate. Also contains a secondary oxaloacetate (OAA) decarboxylase activity due to the common pyruvate enolate transition state formed following C-C bond cleavage in the retro-aldol and decarboxylation reactions.</text>
</comment>
<dbReference type="EMBL" id="CP062222">
    <property type="protein sequence ID" value="QTC91539.1"/>
    <property type="molecule type" value="Genomic_DNA"/>
</dbReference>
<dbReference type="Proteomes" id="UP000663918">
    <property type="component" value="Chromosome"/>
</dbReference>
<evidence type="ECO:0000256" key="6">
    <source>
        <dbReference type="ARBA" id="ARBA00023239"/>
    </source>
</evidence>
<dbReference type="EC" id="4.1.1.112" evidence="10"/>
<comment type="subunit">
    <text evidence="4 10">Homotrimer.</text>
</comment>
<keyword evidence="12" id="KW-1185">Reference proteome</keyword>
<dbReference type="KEGG" id="bgoe:IFJ75_00960"/>
<dbReference type="InterPro" id="IPR005493">
    <property type="entry name" value="RraA/RraA-like"/>
</dbReference>
<comment type="similarity">
    <text evidence="3 10">Belongs to the class II aldolase/RraA-like family.</text>
</comment>
<name>A0A975GW99_9CAUL</name>
<dbReference type="EC" id="4.1.3.17" evidence="10"/>
<feature type="binding site" evidence="9">
    <location>
        <begin position="82"/>
        <end position="85"/>
    </location>
    <ligand>
        <name>substrate</name>
    </ligand>
</feature>
<feature type="binding site" evidence="9">
    <location>
        <position position="104"/>
    </location>
    <ligand>
        <name>substrate</name>
    </ligand>
</feature>
<evidence type="ECO:0000313" key="11">
    <source>
        <dbReference type="EMBL" id="QTC91539.1"/>
    </source>
</evidence>
<dbReference type="PANTHER" id="PTHR33254:SF4">
    <property type="entry name" value="4-HYDROXY-4-METHYL-2-OXOGLUTARATE ALDOLASE 3-RELATED"/>
    <property type="match status" value="1"/>
</dbReference>
<keyword evidence="9" id="KW-0460">Magnesium</keyword>
<dbReference type="AlphaFoldDB" id="A0A975GW99"/>
<dbReference type="Gene3D" id="3.50.30.40">
    <property type="entry name" value="Ribonuclease E inhibitor RraA/RraA-like"/>
    <property type="match status" value="1"/>
</dbReference>
<dbReference type="NCBIfam" id="TIGR01935">
    <property type="entry name" value="NOT-MenG"/>
    <property type="match status" value="1"/>
</dbReference>
<comment type="cofactor">
    <cofactor evidence="2 10">
        <name>a divalent metal cation</name>
        <dbReference type="ChEBI" id="CHEBI:60240"/>
    </cofactor>
</comment>
<dbReference type="RefSeq" id="WP_207870717.1">
    <property type="nucleotide sequence ID" value="NZ_CP062222.1"/>
</dbReference>
<evidence type="ECO:0000256" key="3">
    <source>
        <dbReference type="ARBA" id="ARBA00008621"/>
    </source>
</evidence>
<dbReference type="GO" id="GO:0008948">
    <property type="term" value="F:oxaloacetate decarboxylase activity"/>
    <property type="evidence" value="ECO:0007669"/>
    <property type="project" value="UniProtKB-EC"/>
</dbReference>
<feature type="binding site" evidence="9">
    <location>
        <position position="105"/>
    </location>
    <ligand>
        <name>Mg(2+)</name>
        <dbReference type="ChEBI" id="CHEBI:18420"/>
    </ligand>
</feature>
<dbReference type="CDD" id="cd16841">
    <property type="entry name" value="RraA_family"/>
    <property type="match status" value="1"/>
</dbReference>
<evidence type="ECO:0000256" key="8">
    <source>
        <dbReference type="ARBA" id="ARBA00047973"/>
    </source>
</evidence>
<evidence type="ECO:0000313" key="12">
    <source>
        <dbReference type="Proteomes" id="UP000663918"/>
    </source>
</evidence>
<dbReference type="GO" id="GO:0046872">
    <property type="term" value="F:metal ion binding"/>
    <property type="evidence" value="ECO:0007669"/>
    <property type="project" value="UniProtKB-KW"/>
</dbReference>
<comment type="catalytic activity">
    <reaction evidence="1 10">
        <text>4-hydroxy-4-methyl-2-oxoglutarate = 2 pyruvate</text>
        <dbReference type="Rhea" id="RHEA:22748"/>
        <dbReference type="ChEBI" id="CHEBI:15361"/>
        <dbReference type="ChEBI" id="CHEBI:58276"/>
        <dbReference type="EC" id="4.1.3.17"/>
    </reaction>
</comment>
<dbReference type="GO" id="GO:0051252">
    <property type="term" value="P:regulation of RNA metabolic process"/>
    <property type="evidence" value="ECO:0007669"/>
    <property type="project" value="InterPro"/>
</dbReference>
<evidence type="ECO:0000256" key="7">
    <source>
        <dbReference type="ARBA" id="ARBA00025046"/>
    </source>
</evidence>
<dbReference type="InterPro" id="IPR010203">
    <property type="entry name" value="RraA"/>
</dbReference>
<sequence>MSEASPPASPATADLIDAHEAVLVSCPLQFRNLGGRARFHGPVRTLKVLEDNALVKSILSSPGQGAVLVIDGGGSLNRALIGDIIAGLAVANGWVGVVVNGAIRDSVAIGALDLGLKALGTNPAKSRKTGAGEADISVTFGGVTFAPGQWLYSDEDGIVVAPHALPF</sequence>
<evidence type="ECO:0000256" key="2">
    <source>
        <dbReference type="ARBA" id="ARBA00001968"/>
    </source>
</evidence>
<dbReference type="PANTHER" id="PTHR33254">
    <property type="entry name" value="4-HYDROXY-4-METHYL-2-OXOGLUTARATE ALDOLASE 3-RELATED"/>
    <property type="match status" value="1"/>
</dbReference>
<organism evidence="11 12">
    <name type="scientific">Brevundimonas goettingensis</name>
    <dbReference type="NCBI Taxonomy" id="2774190"/>
    <lineage>
        <taxon>Bacteria</taxon>
        <taxon>Pseudomonadati</taxon>
        <taxon>Pseudomonadota</taxon>
        <taxon>Alphaproteobacteria</taxon>
        <taxon>Caulobacterales</taxon>
        <taxon>Caulobacteraceae</taxon>
        <taxon>Brevundimonas</taxon>
    </lineage>
</organism>
<proteinExistence type="inferred from homology"/>
<dbReference type="NCBIfam" id="NF006875">
    <property type="entry name" value="PRK09372.1"/>
    <property type="match status" value="1"/>
</dbReference>
<evidence type="ECO:0000256" key="4">
    <source>
        <dbReference type="ARBA" id="ARBA00011233"/>
    </source>
</evidence>
<comment type="catalytic activity">
    <reaction evidence="8 10">
        <text>oxaloacetate + H(+) = pyruvate + CO2</text>
        <dbReference type="Rhea" id="RHEA:15641"/>
        <dbReference type="ChEBI" id="CHEBI:15361"/>
        <dbReference type="ChEBI" id="CHEBI:15378"/>
        <dbReference type="ChEBI" id="CHEBI:16452"/>
        <dbReference type="ChEBI" id="CHEBI:16526"/>
        <dbReference type="EC" id="4.1.1.112"/>
    </reaction>
</comment>
<evidence type="ECO:0000256" key="10">
    <source>
        <dbReference type="RuleBase" id="RU004338"/>
    </source>
</evidence>
<reference evidence="11" key="1">
    <citation type="submission" date="2020-09" db="EMBL/GenBank/DDBJ databases">
        <title>Brevundimonas sp. LVF2 isolated from a puddle in Goettingen, Germany.</title>
        <authorList>
            <person name="Friedrich I."/>
            <person name="Klassen A."/>
            <person name="Hannes N."/>
            <person name="Schneider D."/>
            <person name="Hertel R."/>
            <person name="Daniel R."/>
        </authorList>
    </citation>
    <scope>NUCLEOTIDE SEQUENCE</scope>
    <source>
        <strain evidence="11">LVF2</strain>
    </source>
</reference>
<gene>
    <name evidence="11" type="primary">rraA</name>
    <name evidence="11" type="ORF">IFJ75_00960</name>
</gene>
<dbReference type="InterPro" id="IPR036704">
    <property type="entry name" value="RraA/RraA-like_sf"/>
</dbReference>
<dbReference type="Pfam" id="PF03737">
    <property type="entry name" value="RraA-like"/>
    <property type="match status" value="1"/>
</dbReference>
<dbReference type="GO" id="GO:0047443">
    <property type="term" value="F:4-hydroxy-4-methyl-2-oxoglutarate aldolase activity"/>
    <property type="evidence" value="ECO:0007669"/>
    <property type="project" value="UniProtKB-EC"/>
</dbReference>
<keyword evidence="6 10" id="KW-0456">Lyase</keyword>
<comment type="cofactor">
    <cofactor evidence="9">
        <name>Mg(2+)</name>
        <dbReference type="ChEBI" id="CHEBI:18420"/>
    </cofactor>
</comment>